<evidence type="ECO:0000256" key="4">
    <source>
        <dbReference type="SAM" id="MobiDB-lite"/>
    </source>
</evidence>
<dbReference type="CDD" id="cd12472">
    <property type="entry name" value="RRM1_RBMS3"/>
    <property type="match status" value="1"/>
</dbReference>
<dbReference type="InterPro" id="IPR035979">
    <property type="entry name" value="RBD_domain_sf"/>
</dbReference>
<dbReference type="PANTHER" id="PTHR48024">
    <property type="entry name" value="GEO13361P1-RELATED"/>
    <property type="match status" value="1"/>
</dbReference>
<accession>A0A0F8CEQ9</accession>
<evidence type="ECO:0000313" key="6">
    <source>
        <dbReference type="EMBL" id="KKF17773.1"/>
    </source>
</evidence>
<dbReference type="Pfam" id="PF00076">
    <property type="entry name" value="RRM_1"/>
    <property type="match status" value="1"/>
</dbReference>
<keyword evidence="1 3" id="KW-0694">RNA-binding</keyword>
<dbReference type="PANTHER" id="PTHR48024:SF56">
    <property type="entry name" value="HETEROGENEOUS NUCLEAR RIBONUCLEOPROTEIN A0"/>
    <property type="match status" value="1"/>
</dbReference>
<dbReference type="GO" id="GO:0003723">
    <property type="term" value="F:RNA binding"/>
    <property type="evidence" value="ECO:0007669"/>
    <property type="project" value="UniProtKB-UniRule"/>
</dbReference>
<gene>
    <name evidence="6" type="ORF">EH28_00587</name>
</gene>
<dbReference type="SMART" id="SM00360">
    <property type="entry name" value="RRM"/>
    <property type="match status" value="1"/>
</dbReference>
<keyword evidence="2" id="KW-0507">mRNA processing</keyword>
<evidence type="ECO:0000256" key="3">
    <source>
        <dbReference type="PROSITE-ProRule" id="PRU00176"/>
    </source>
</evidence>
<protein>
    <submittedName>
        <fullName evidence="6">RNA-binding motif, single-stranded-interacting protein 3</fullName>
    </submittedName>
</protein>
<name>A0A0F8CEQ9_LARCR</name>
<evidence type="ECO:0000256" key="2">
    <source>
        <dbReference type="ARBA" id="ARBA00023187"/>
    </source>
</evidence>
<keyword evidence="2" id="KW-0508">mRNA splicing</keyword>
<dbReference type="SUPFAM" id="SSF54928">
    <property type="entry name" value="RNA-binding domain, RBD"/>
    <property type="match status" value="1"/>
</dbReference>
<dbReference type="InterPro" id="IPR050886">
    <property type="entry name" value="RNA-binding_reg"/>
</dbReference>
<reference evidence="6" key="1">
    <citation type="journal article" date="2015" name="PLoS Genet.">
        <title>Genome Sequencing of the Perciform Fish Larimichthys crocea Provides Insights into Molecular and Genetic Mechanisms of Stress Adaptation.</title>
        <authorList>
            <person name="Ao J."/>
            <person name="Mu Y."/>
            <person name="Xiang L.X."/>
            <person name="Fan D."/>
            <person name="Feng M."/>
            <person name="Zhang S."/>
            <person name="Shi Q."/>
            <person name="Zhu L.Y."/>
            <person name="Li T."/>
            <person name="Ding Y."/>
            <person name="Nie L."/>
            <person name="Li Q."/>
            <person name="Dong W.R."/>
            <person name="Jiang L."/>
            <person name="Sun B."/>
            <person name="Zhang X."/>
            <person name="Li M."/>
            <person name="Zhang H.Q."/>
            <person name="Xie S."/>
            <person name="Zhu Y."/>
            <person name="Jiang X."/>
            <person name="Wang X."/>
            <person name="Mu P."/>
            <person name="Chen W."/>
            <person name="Yue Z."/>
            <person name="Wang Z."/>
            <person name="Wang J."/>
            <person name="Shao J.Z."/>
            <person name="Chen X."/>
        </authorList>
    </citation>
    <scope>NUCLEOTIDE SEQUENCE [LARGE SCALE GENOMIC DNA]</scope>
    <source>
        <strain evidence="6">SSNF</strain>
        <tissue evidence="6">Blood</tissue>
    </source>
</reference>
<feature type="compositionally biased region" description="Pro residues" evidence="4">
    <location>
        <begin position="20"/>
        <end position="31"/>
    </location>
</feature>
<feature type="domain" description="RRM" evidence="5">
    <location>
        <begin position="57"/>
        <end position="135"/>
    </location>
</feature>
<dbReference type="AlphaFoldDB" id="A0A0F8CEQ9"/>
<feature type="compositionally biased region" description="Gly residues" evidence="4">
    <location>
        <begin position="33"/>
        <end position="48"/>
    </location>
</feature>
<dbReference type="InterPro" id="IPR000504">
    <property type="entry name" value="RRM_dom"/>
</dbReference>
<dbReference type="PROSITE" id="PS50102">
    <property type="entry name" value="RRM"/>
    <property type="match status" value="1"/>
</dbReference>
<dbReference type="GO" id="GO:0008380">
    <property type="term" value="P:RNA splicing"/>
    <property type="evidence" value="ECO:0007669"/>
    <property type="project" value="UniProtKB-KW"/>
</dbReference>
<evidence type="ECO:0000259" key="5">
    <source>
        <dbReference type="PROSITE" id="PS50102"/>
    </source>
</evidence>
<dbReference type="EMBL" id="KQ042214">
    <property type="protein sequence ID" value="KKF17773.1"/>
    <property type="molecule type" value="Genomic_DNA"/>
</dbReference>
<dbReference type="Gene3D" id="3.30.70.330">
    <property type="match status" value="1"/>
</dbReference>
<dbReference type="FunFam" id="3.30.70.330:FF:000012">
    <property type="entry name" value="RNA-binding motif, single-stranded-interacting protein 3 isoform 1"/>
    <property type="match status" value="1"/>
</dbReference>
<dbReference type="InterPro" id="IPR012677">
    <property type="entry name" value="Nucleotide-bd_a/b_plait_sf"/>
</dbReference>
<organism evidence="6">
    <name type="scientific">Larimichthys crocea</name>
    <name type="common">Large yellow croaker</name>
    <name type="synonym">Pseudosciaena crocea</name>
    <dbReference type="NCBI Taxonomy" id="215358"/>
    <lineage>
        <taxon>Eukaryota</taxon>
        <taxon>Metazoa</taxon>
        <taxon>Chordata</taxon>
        <taxon>Craniata</taxon>
        <taxon>Vertebrata</taxon>
        <taxon>Euteleostomi</taxon>
        <taxon>Actinopterygii</taxon>
        <taxon>Neopterygii</taxon>
        <taxon>Teleostei</taxon>
        <taxon>Neoteleostei</taxon>
        <taxon>Acanthomorphata</taxon>
        <taxon>Eupercaria</taxon>
        <taxon>Sciaenidae</taxon>
        <taxon>Larimichthys</taxon>
    </lineage>
</organism>
<sequence length="183" mass="19278">MYPHYTYYYPHYLQTKQSYAPPPPPMAPPSPGTTGGGGGGGGGGGHGGGLAEQLSKTNLYIRGLPPATTDQDLIKLCQPYGKIVSTKAILDKNTNQCKGYGFVDFDSPAAAQKAVASLKASGVQAQMAKVSFNHPALQSLACFTCCYRGVFLWCYPPGRLNHCLQTLEKADGVGGDDEDGVDA</sequence>
<feature type="region of interest" description="Disordered" evidence="4">
    <location>
        <begin position="19"/>
        <end position="48"/>
    </location>
</feature>
<proteinExistence type="predicted"/>
<evidence type="ECO:0000256" key="1">
    <source>
        <dbReference type="ARBA" id="ARBA00022884"/>
    </source>
</evidence>